<accession>A0ABR7U8H8</accession>
<evidence type="ECO:0008006" key="4">
    <source>
        <dbReference type="Google" id="ProtNLM"/>
    </source>
</evidence>
<protein>
    <recommendedName>
        <fullName evidence="4">Peptidase MA-like domain-containing protein</fullName>
    </recommendedName>
</protein>
<gene>
    <name evidence="2" type="ORF">HA482_16870</name>
</gene>
<evidence type="ECO:0000256" key="1">
    <source>
        <dbReference type="SAM" id="SignalP"/>
    </source>
</evidence>
<name>A0ABR7U8H8_9BRAD</name>
<keyword evidence="1" id="KW-0732">Signal</keyword>
<sequence>MMRGRIVKVVVILPLALAALAVGTAAAMPATRHLASSLWNAPDYLPALTANGQIHFEPGAEEYAREVLTLLPAALNKIEIAQGRRFVRPVTIGVYATREKYAAANASGDPGAVGVGAFGRVVLSPTLYELQNERLPGILAHELSHVHLQGYVSAYRWVRLPNWFKEGLAVMASEGGGDEYVSQREAQRAIQRGYHIDIEDAGSFLNLTEIRFERAPPGITPSHRTVMAYRQAHMFVQFLHDSDRQAFDRMVNAIFDNQPFVEAVGAGYRTDIQSLWETFAAAEQK</sequence>
<comment type="caution">
    <text evidence="2">The sequence shown here is derived from an EMBL/GenBank/DDBJ whole genome shotgun (WGS) entry which is preliminary data.</text>
</comment>
<reference evidence="2 3" key="1">
    <citation type="journal article" date="2020" name="Arch. Microbiol.">
        <title>Bradyrhizobium campsiandrae sp. nov., a nitrogen-fixing bacterial strain isolated from a native leguminous tree from the Amazon adapted to flooded conditions.</title>
        <authorList>
            <person name="Cabral Michel D."/>
            <person name="Martins da Costa E."/>
            <person name="Azarias Guimaraes A."/>
            <person name="Soares de Carvalho T."/>
            <person name="Santos de Castro Caputo P."/>
            <person name="Willems A."/>
            <person name="de Souza Moreira F.M."/>
        </authorList>
    </citation>
    <scope>NUCLEOTIDE SEQUENCE [LARGE SCALE GENOMIC DNA]</scope>
    <source>
        <strain evidence="3">INPA 384B</strain>
    </source>
</reference>
<dbReference type="RefSeq" id="WP_188096875.1">
    <property type="nucleotide sequence ID" value="NZ_JAANIH010000004.1"/>
</dbReference>
<evidence type="ECO:0000313" key="2">
    <source>
        <dbReference type="EMBL" id="MBC9979875.1"/>
    </source>
</evidence>
<proteinExistence type="predicted"/>
<keyword evidence="3" id="KW-1185">Reference proteome</keyword>
<feature type="chain" id="PRO_5047288481" description="Peptidase MA-like domain-containing protein" evidence="1">
    <location>
        <begin position="28"/>
        <end position="285"/>
    </location>
</feature>
<organism evidence="2 3">
    <name type="scientific">Bradyrhizobium campsiandrae</name>
    <dbReference type="NCBI Taxonomy" id="1729892"/>
    <lineage>
        <taxon>Bacteria</taxon>
        <taxon>Pseudomonadati</taxon>
        <taxon>Pseudomonadota</taxon>
        <taxon>Alphaproteobacteria</taxon>
        <taxon>Hyphomicrobiales</taxon>
        <taxon>Nitrobacteraceae</taxon>
        <taxon>Bradyrhizobium</taxon>
    </lineage>
</organism>
<evidence type="ECO:0000313" key="3">
    <source>
        <dbReference type="Proteomes" id="UP000639516"/>
    </source>
</evidence>
<feature type="signal peptide" evidence="1">
    <location>
        <begin position="1"/>
        <end position="27"/>
    </location>
</feature>
<dbReference type="Proteomes" id="UP000639516">
    <property type="component" value="Unassembled WGS sequence"/>
</dbReference>
<dbReference type="EMBL" id="JAATTO010000022">
    <property type="protein sequence ID" value="MBC9979875.1"/>
    <property type="molecule type" value="Genomic_DNA"/>
</dbReference>